<dbReference type="PROSITE" id="PS51756">
    <property type="entry name" value="LXG"/>
    <property type="match status" value="1"/>
</dbReference>
<evidence type="ECO:0000256" key="1">
    <source>
        <dbReference type="ARBA" id="ARBA00034117"/>
    </source>
</evidence>
<dbReference type="Pfam" id="PF04740">
    <property type="entry name" value="LXG"/>
    <property type="match status" value="1"/>
</dbReference>
<protein>
    <recommendedName>
        <fullName evidence="2">LXG domain-containing protein</fullName>
    </recommendedName>
</protein>
<comment type="caution">
    <text evidence="3">The sequence shown here is derived from an EMBL/GenBank/DDBJ whole genome shotgun (WGS) entry which is preliminary data.</text>
</comment>
<name>A0AA89I4N3_9LACO</name>
<reference evidence="3 4" key="1">
    <citation type="journal article" date="2015" name="Genome Announc.">
        <title>Expanding the biotechnology potential of lactobacilli through comparative genomics of 213 strains and associated genera.</title>
        <authorList>
            <person name="Sun Z."/>
            <person name="Harris H.M."/>
            <person name="McCann A."/>
            <person name="Guo C."/>
            <person name="Argimon S."/>
            <person name="Zhang W."/>
            <person name="Yang X."/>
            <person name="Jeffery I.B."/>
            <person name="Cooney J.C."/>
            <person name="Kagawa T.F."/>
            <person name="Liu W."/>
            <person name="Song Y."/>
            <person name="Salvetti E."/>
            <person name="Wrobel A."/>
            <person name="Rasinkangas P."/>
            <person name="Parkhill J."/>
            <person name="Rea M.C."/>
            <person name="O'Sullivan O."/>
            <person name="Ritari J."/>
            <person name="Douillard F.P."/>
            <person name="Paul Ross R."/>
            <person name="Yang R."/>
            <person name="Briner A.E."/>
            <person name="Felis G.E."/>
            <person name="de Vos W.M."/>
            <person name="Barrangou R."/>
            <person name="Klaenhammer T.R."/>
            <person name="Caufield P.W."/>
            <person name="Cui Y."/>
            <person name="Zhang H."/>
            <person name="O'Toole P.W."/>
        </authorList>
    </citation>
    <scope>NUCLEOTIDE SEQUENCE [LARGE SCALE GENOMIC DNA]</scope>
    <source>
        <strain evidence="3 4">DSM 20719</strain>
    </source>
</reference>
<evidence type="ECO:0000259" key="2">
    <source>
        <dbReference type="PROSITE" id="PS51756"/>
    </source>
</evidence>
<organism evidence="3 4">
    <name type="scientific">Latilactobacillus graminis DSM 20719</name>
    <dbReference type="NCBI Taxonomy" id="1423752"/>
    <lineage>
        <taxon>Bacteria</taxon>
        <taxon>Bacillati</taxon>
        <taxon>Bacillota</taxon>
        <taxon>Bacilli</taxon>
        <taxon>Lactobacillales</taxon>
        <taxon>Lactobacillaceae</taxon>
        <taxon>Latilactobacillus</taxon>
    </lineage>
</organism>
<proteinExistence type="inferred from homology"/>
<dbReference type="EMBL" id="AYZB01000035">
    <property type="protein sequence ID" value="KRM22334.1"/>
    <property type="molecule type" value="Genomic_DNA"/>
</dbReference>
<sequence>MQSGETKMGKYVATEFDELVDSINPKIKALRNQLKSYEGSGQKFVDMDSFKGSGAENAKDYYHSAQIPAAKTFSTLVGDIQKKAKKIQDDFRDNVDANSNAVYDSDFLEDYLSKGKTNKKALDQTIREINAAIESSGSDRAEKLKPSAFNDHFDEWEKEVKKAKEKFDDFRLDNANTWESLENRTDSFQTVIKGFAYSKQHGGVTAYSGKTKSMLKTAIRNAKPVSEVEKESGIKKPKNMSQQKYKALVSRAEEAMAHAPKSVKGKKAKQLYKQYLASQLGEAKQKDWDKTVKAVNETAENDSDFLTRLKSQVLSTDTAKDALQEVAQPWMLKQTQNTFKSVASAKLGAGLTAREAYGSALKVSAEARNGIGKSFSAGGKLLGGVGIALDAKGTYDSGKAQGLDDIHAAEYSGAKTASKVGLSLGAMALLAAVSVTPVGWAAVGLSLGVSFGVGKIVDYGDQKGLFDFTKGVK</sequence>
<evidence type="ECO:0000313" key="4">
    <source>
        <dbReference type="Proteomes" id="UP000050823"/>
    </source>
</evidence>
<evidence type="ECO:0000313" key="3">
    <source>
        <dbReference type="EMBL" id="KRM22334.1"/>
    </source>
</evidence>
<feature type="domain" description="LXG" evidence="2">
    <location>
        <begin position="7"/>
        <end position="245"/>
    </location>
</feature>
<gene>
    <name evidence="3" type="ORF">FC90_GL000935</name>
</gene>
<dbReference type="InterPro" id="IPR006829">
    <property type="entry name" value="LXG_dom"/>
</dbReference>
<dbReference type="Proteomes" id="UP000050823">
    <property type="component" value="Unassembled WGS sequence"/>
</dbReference>
<accession>A0AA89I4N3</accession>
<dbReference type="AlphaFoldDB" id="A0AA89I4N3"/>
<comment type="similarity">
    <text evidence="1">In the N-terminal section; belongs to the LXG family.</text>
</comment>